<name>A0ABQ8JIS5_DERPT</name>
<reference evidence="1 2" key="2">
    <citation type="journal article" date="2022" name="Mol. Biol. Evol.">
        <title>Comparative Genomics Reveals Insights into the Divergent Evolution of Astigmatic Mites and Household Pest Adaptations.</title>
        <authorList>
            <person name="Xiong Q."/>
            <person name="Wan A.T."/>
            <person name="Liu X."/>
            <person name="Fung C.S."/>
            <person name="Xiao X."/>
            <person name="Malainual N."/>
            <person name="Hou J."/>
            <person name="Wang L."/>
            <person name="Wang M."/>
            <person name="Yang K.Y."/>
            <person name="Cui Y."/>
            <person name="Leung E.L."/>
            <person name="Nong W."/>
            <person name="Shin S.K."/>
            <person name="Au S.W."/>
            <person name="Jeong K.Y."/>
            <person name="Chew F.T."/>
            <person name="Hui J.H."/>
            <person name="Leung T.F."/>
            <person name="Tungtrongchitr A."/>
            <person name="Zhong N."/>
            <person name="Liu Z."/>
            <person name="Tsui S.K."/>
        </authorList>
    </citation>
    <scope>NUCLEOTIDE SEQUENCE [LARGE SCALE GENOMIC DNA]</scope>
    <source>
        <strain evidence="1">Derp</strain>
    </source>
</reference>
<dbReference type="EMBL" id="NJHN03000036">
    <property type="protein sequence ID" value="KAH9422512.1"/>
    <property type="molecule type" value="Genomic_DNA"/>
</dbReference>
<evidence type="ECO:0000313" key="1">
    <source>
        <dbReference type="EMBL" id="KAH9422512.1"/>
    </source>
</evidence>
<protein>
    <submittedName>
        <fullName evidence="1">Uncharacterized protein</fullName>
    </submittedName>
</protein>
<gene>
    <name evidence="1" type="ORF">DERP_003188</name>
</gene>
<accession>A0ABQ8JIS5</accession>
<comment type="caution">
    <text evidence="1">The sequence shown here is derived from an EMBL/GenBank/DDBJ whole genome shotgun (WGS) entry which is preliminary data.</text>
</comment>
<keyword evidence="2" id="KW-1185">Reference proteome</keyword>
<reference evidence="1 2" key="1">
    <citation type="journal article" date="2018" name="J. Allergy Clin. Immunol.">
        <title>High-quality assembly of Dermatophagoides pteronyssinus genome and transcriptome reveals a wide range of novel allergens.</title>
        <authorList>
            <person name="Liu X.Y."/>
            <person name="Yang K.Y."/>
            <person name="Wang M.Q."/>
            <person name="Kwok J.S."/>
            <person name="Zeng X."/>
            <person name="Yang Z."/>
            <person name="Xiao X.J."/>
            <person name="Lau C.P."/>
            <person name="Li Y."/>
            <person name="Huang Z.M."/>
            <person name="Ba J.G."/>
            <person name="Yim A.K."/>
            <person name="Ouyang C.Y."/>
            <person name="Ngai S.M."/>
            <person name="Chan T.F."/>
            <person name="Leung E.L."/>
            <person name="Liu L."/>
            <person name="Liu Z.G."/>
            <person name="Tsui S.K."/>
        </authorList>
    </citation>
    <scope>NUCLEOTIDE SEQUENCE [LARGE SCALE GENOMIC DNA]</scope>
    <source>
        <strain evidence="1">Derp</strain>
    </source>
</reference>
<dbReference type="Proteomes" id="UP000887458">
    <property type="component" value="Unassembled WGS sequence"/>
</dbReference>
<proteinExistence type="predicted"/>
<organism evidence="1 2">
    <name type="scientific">Dermatophagoides pteronyssinus</name>
    <name type="common">European house dust mite</name>
    <dbReference type="NCBI Taxonomy" id="6956"/>
    <lineage>
        <taxon>Eukaryota</taxon>
        <taxon>Metazoa</taxon>
        <taxon>Ecdysozoa</taxon>
        <taxon>Arthropoda</taxon>
        <taxon>Chelicerata</taxon>
        <taxon>Arachnida</taxon>
        <taxon>Acari</taxon>
        <taxon>Acariformes</taxon>
        <taxon>Sarcoptiformes</taxon>
        <taxon>Astigmata</taxon>
        <taxon>Psoroptidia</taxon>
        <taxon>Analgoidea</taxon>
        <taxon>Pyroglyphidae</taxon>
        <taxon>Dermatophagoidinae</taxon>
        <taxon>Dermatophagoides</taxon>
    </lineage>
</organism>
<evidence type="ECO:0000313" key="2">
    <source>
        <dbReference type="Proteomes" id="UP000887458"/>
    </source>
</evidence>
<sequence length="174" mass="20216">MIYHHHLYHHYYYIEYDKYDDLVANDIIRLASLFESKRKPAVAFNMIGVCFVRKPGTIFNALSINGYRVLIFCCRISLLIANANTCIRVPVLPPSRIMTKFCSLIIFLVNSIGCRINCVPKYFESNEKNGPTGILNNMNNGNMKKKKIFTIHHMCRSIKTQQIKQRKKTTFKTC</sequence>